<sequence length="475" mass="53975">MYNTEVRGKLIDGDKSLKQISKEILAPIDAKTPAWWYIAFIISLGMFGWGLYCKYITISTGIGTWGVNNTVGWGWAIINFVWWIGIGHAGTAFSIFLLILRQKWRTAINRAAEAMTVVAVLCASLFPLLHMGRPWLFFFIFPYPNTRGPLWVNFNSPLFWDFVAISAYMLISASFWYFGMVPDFATIRDTTKSKVKKAVYGFFAFGWVGSSKEWLRFEALSFVLGGIAAVLVVSVHSIVSTDFAVSVEPGWHTTIFPPYFVVGAIFSGFAMVLTLVTLMRKLYKMNDFITDAHVDAVCRILVFISLIMGTAYLTEIFIAWYSGSEYEMFTFFRNRITGDYAFQFWAMFVFNALVPQLFWFKAVRKRLWVVFIISIIINIGMWFERFNIVITSLTKNYLPANWATYSPSIIEIGFFIGTLGMFSAGVLLFFRYIPMIAVSEVKSVAKFDKPIPSHGEHGGGHTSNERPLTTNNSQN</sequence>
<keyword evidence="6 8" id="KW-0472">Membrane</keyword>
<accession>A0A1I2KEK7</accession>
<feature type="transmembrane region" description="Helical" evidence="8">
    <location>
        <begin position="367"/>
        <end position="388"/>
    </location>
</feature>
<feature type="transmembrane region" description="Helical" evidence="8">
    <location>
        <begin position="300"/>
        <end position="322"/>
    </location>
</feature>
<feature type="transmembrane region" description="Helical" evidence="8">
    <location>
        <begin position="259"/>
        <end position="279"/>
    </location>
</feature>
<gene>
    <name evidence="9" type="ORF">SAMN05216283_11169</name>
</gene>
<evidence type="ECO:0000313" key="9">
    <source>
        <dbReference type="EMBL" id="SFF63356.1"/>
    </source>
</evidence>
<feature type="transmembrane region" description="Helical" evidence="8">
    <location>
        <begin position="219"/>
        <end position="239"/>
    </location>
</feature>
<reference evidence="9 10" key="1">
    <citation type="submission" date="2016-10" db="EMBL/GenBank/DDBJ databases">
        <authorList>
            <person name="de Groot N.N."/>
        </authorList>
    </citation>
    <scope>NUCLEOTIDE SEQUENCE [LARGE SCALE GENOMIC DNA]</scope>
    <source>
        <strain evidence="9 10">CGMCC 1.9156</strain>
    </source>
</reference>
<proteinExistence type="inferred from homology"/>
<organism evidence="9 10">
    <name type="scientific">Sunxiuqinia elliptica</name>
    <dbReference type="NCBI Taxonomy" id="655355"/>
    <lineage>
        <taxon>Bacteria</taxon>
        <taxon>Pseudomonadati</taxon>
        <taxon>Bacteroidota</taxon>
        <taxon>Bacteroidia</taxon>
        <taxon>Marinilabiliales</taxon>
        <taxon>Prolixibacteraceae</taxon>
        <taxon>Sunxiuqinia</taxon>
    </lineage>
</organism>
<evidence type="ECO:0000256" key="7">
    <source>
        <dbReference type="SAM" id="MobiDB-lite"/>
    </source>
</evidence>
<evidence type="ECO:0000256" key="3">
    <source>
        <dbReference type="ARBA" id="ARBA00022475"/>
    </source>
</evidence>
<keyword evidence="4 8" id="KW-0812">Transmembrane</keyword>
<feature type="transmembrane region" description="Helical" evidence="8">
    <location>
        <begin position="112"/>
        <end position="138"/>
    </location>
</feature>
<dbReference type="PANTHER" id="PTHR43044">
    <property type="match status" value="1"/>
</dbReference>
<dbReference type="GO" id="GO:0005886">
    <property type="term" value="C:plasma membrane"/>
    <property type="evidence" value="ECO:0007669"/>
    <property type="project" value="UniProtKB-SubCell"/>
</dbReference>
<evidence type="ECO:0000256" key="1">
    <source>
        <dbReference type="ARBA" id="ARBA00004651"/>
    </source>
</evidence>
<dbReference type="AlphaFoldDB" id="A0A1I2KEK7"/>
<feature type="transmembrane region" description="Helical" evidence="8">
    <location>
        <begin position="158"/>
        <end position="178"/>
    </location>
</feature>
<keyword evidence="5 8" id="KW-1133">Transmembrane helix</keyword>
<name>A0A1I2KEK7_9BACT</name>
<dbReference type="PANTHER" id="PTHR43044:SF2">
    <property type="entry name" value="POLYSULPHIDE REDUCTASE NRFD"/>
    <property type="match status" value="1"/>
</dbReference>
<keyword evidence="3" id="KW-1003">Cell membrane</keyword>
<dbReference type="InterPro" id="IPR005614">
    <property type="entry name" value="NrfD-like"/>
</dbReference>
<feature type="transmembrane region" description="Helical" evidence="8">
    <location>
        <begin position="408"/>
        <end position="430"/>
    </location>
</feature>
<protein>
    <submittedName>
        <fullName evidence="9">Prokaryotic molybdopterin-containing oxidoreductase family, membrane subunit</fullName>
    </submittedName>
</protein>
<evidence type="ECO:0000256" key="4">
    <source>
        <dbReference type="ARBA" id="ARBA00022692"/>
    </source>
</evidence>
<dbReference type="Pfam" id="PF03916">
    <property type="entry name" value="NrfD"/>
    <property type="match status" value="1"/>
</dbReference>
<keyword evidence="10" id="KW-1185">Reference proteome</keyword>
<dbReference type="RefSeq" id="WP_093921077.1">
    <property type="nucleotide sequence ID" value="NZ_FONW01000011.1"/>
</dbReference>
<evidence type="ECO:0000256" key="2">
    <source>
        <dbReference type="ARBA" id="ARBA00008929"/>
    </source>
</evidence>
<evidence type="ECO:0000256" key="6">
    <source>
        <dbReference type="ARBA" id="ARBA00023136"/>
    </source>
</evidence>
<dbReference type="Proteomes" id="UP000198964">
    <property type="component" value="Unassembled WGS sequence"/>
</dbReference>
<feature type="transmembrane region" description="Helical" evidence="8">
    <location>
        <begin position="34"/>
        <end position="52"/>
    </location>
</feature>
<comment type="subcellular location">
    <subcellularLocation>
        <location evidence="1">Cell membrane</location>
        <topology evidence="1">Multi-pass membrane protein</topology>
    </subcellularLocation>
</comment>
<feature type="region of interest" description="Disordered" evidence="7">
    <location>
        <begin position="452"/>
        <end position="475"/>
    </location>
</feature>
<feature type="transmembrane region" description="Helical" evidence="8">
    <location>
        <begin position="342"/>
        <end position="360"/>
    </location>
</feature>
<dbReference type="EMBL" id="FONW01000011">
    <property type="protein sequence ID" value="SFF63356.1"/>
    <property type="molecule type" value="Genomic_DNA"/>
</dbReference>
<feature type="compositionally biased region" description="Polar residues" evidence="7">
    <location>
        <begin position="465"/>
        <end position="475"/>
    </location>
</feature>
<evidence type="ECO:0000256" key="8">
    <source>
        <dbReference type="SAM" id="Phobius"/>
    </source>
</evidence>
<evidence type="ECO:0000256" key="5">
    <source>
        <dbReference type="ARBA" id="ARBA00022989"/>
    </source>
</evidence>
<comment type="similarity">
    <text evidence="2">Belongs to the NrfD family.</text>
</comment>
<evidence type="ECO:0000313" key="10">
    <source>
        <dbReference type="Proteomes" id="UP000198964"/>
    </source>
</evidence>
<feature type="transmembrane region" description="Helical" evidence="8">
    <location>
        <begin position="72"/>
        <end position="100"/>
    </location>
</feature>
<dbReference type="STRING" id="655355.SAMN05216283_11169"/>